<sequence>MPTAQRKSRRRPAKKSRKSGVSAATKKYVRRMLPKVELKRNVLNSDEVSISTLTQGAMYPLTSLTQGTGSYQRIGNQVTIKGFHIKGLLNNNATTTNYMRMLLVWTNIDTLTTFSTAALFDDVNLAGGTGGTGTIFGANILYYPINKMTFKVAYDRVFKLGGSGDPASSRMFSKFIKMNTRLKYVANNAGDAYQDKQLSLVLLAAQSDDDVAAGQVIETSFMARTYYTDA</sequence>
<dbReference type="InterPro" id="IPR029053">
    <property type="entry name" value="Viral_coat"/>
</dbReference>
<proteinExistence type="predicted"/>
<dbReference type="Gene3D" id="2.60.120.20">
    <property type="match status" value="1"/>
</dbReference>
<evidence type="ECO:0000313" key="2">
    <source>
        <dbReference type="EMBL" id="QTE03355.1"/>
    </source>
</evidence>
<protein>
    <submittedName>
        <fullName evidence="2">Capsid protein</fullName>
    </submittedName>
</protein>
<evidence type="ECO:0000256" key="1">
    <source>
        <dbReference type="SAM" id="MobiDB-lite"/>
    </source>
</evidence>
<dbReference type="EMBL" id="MW182748">
    <property type="protein sequence ID" value="QTE03355.1"/>
    <property type="molecule type" value="Genomic_DNA"/>
</dbReference>
<feature type="compositionally biased region" description="Basic residues" evidence="1">
    <location>
        <begin position="1"/>
        <end position="18"/>
    </location>
</feature>
<organism evidence="2">
    <name type="scientific">Emberiza rustica CRESS-DNA-virus sp</name>
    <dbReference type="NCBI Taxonomy" id="2815032"/>
    <lineage>
        <taxon>Viruses</taxon>
        <taxon>Monodnaviria</taxon>
        <taxon>Shotokuvirae</taxon>
        <taxon>Cressdnaviricota</taxon>
    </lineage>
</organism>
<reference evidence="2" key="1">
    <citation type="submission" date="2020-10" db="EMBL/GenBank/DDBJ databases">
        <title>CRESS DNA virus dark matter in the feces of wild birds.</title>
        <authorList>
            <person name="Yang S."/>
            <person name="Zhang W."/>
        </authorList>
    </citation>
    <scope>NUCLEOTIDE SEQUENCE</scope>
    <source>
        <strain evidence="2">Rbu19cir9</strain>
    </source>
</reference>
<feature type="region of interest" description="Disordered" evidence="1">
    <location>
        <begin position="1"/>
        <end position="24"/>
    </location>
</feature>
<name>A0A8A4XBN1_9VIRU</name>
<accession>A0A8A4XBN1</accession>